<dbReference type="Proteomes" id="UP000515135">
    <property type="component" value="Unplaced"/>
</dbReference>
<feature type="chain" id="PRO_5028425396" evidence="1">
    <location>
        <begin position="20"/>
        <end position="441"/>
    </location>
</feature>
<protein>
    <submittedName>
        <fullName evidence="3">Uncharacterized protein LOC109466336</fullName>
    </submittedName>
</protein>
<gene>
    <name evidence="3" type="primary">LOC109466336</name>
</gene>
<evidence type="ECO:0000256" key="1">
    <source>
        <dbReference type="SAM" id="SignalP"/>
    </source>
</evidence>
<accession>A0A6P4Y5A7</accession>
<dbReference type="KEGG" id="bbel:109466336"/>
<evidence type="ECO:0000313" key="3">
    <source>
        <dbReference type="RefSeq" id="XP_019619613.1"/>
    </source>
</evidence>
<dbReference type="OrthoDB" id="10282167at2759"/>
<evidence type="ECO:0000313" key="2">
    <source>
        <dbReference type="Proteomes" id="UP000515135"/>
    </source>
</evidence>
<feature type="signal peptide" evidence="1">
    <location>
        <begin position="1"/>
        <end position="19"/>
    </location>
</feature>
<dbReference type="AlphaFoldDB" id="A0A6P4Y5A7"/>
<organism evidence="2 3">
    <name type="scientific">Branchiostoma belcheri</name>
    <name type="common">Amphioxus</name>
    <dbReference type="NCBI Taxonomy" id="7741"/>
    <lineage>
        <taxon>Eukaryota</taxon>
        <taxon>Metazoa</taxon>
        <taxon>Chordata</taxon>
        <taxon>Cephalochordata</taxon>
        <taxon>Leptocardii</taxon>
        <taxon>Amphioxiformes</taxon>
        <taxon>Branchiostomatidae</taxon>
        <taxon>Branchiostoma</taxon>
    </lineage>
</organism>
<keyword evidence="1" id="KW-0732">Signal</keyword>
<keyword evidence="2" id="KW-1185">Reference proteome</keyword>
<name>A0A6P4Y5A7_BRABE</name>
<sequence>MRLPTLTALYVCCISCVCAESVYITAYGGFRYLKVRASGRMTSSNVKTTCEAAGYVTPCPSWSTCLHTSPDCTVASLTDCVRPMNDLAVPLCGAAPDACPQFYSVYIFMSNFNSGAACGVEHNWCANGNNYYNKYALCAEAAEGYLVSIGSWAFYKATVSGTMSAANIQSACAAGGAVTPCPGGSACGLPPSSCTVTSLASCGNPMSQLAAEVCGSNATSCRLLDGVYAITYDSNGKTCGVEAGDWCVDGSTRNNGFALCAREEEIYLASIGGWSFYKVRSSGQMSSDNVRLTCEAAGYVTSCSGDPTCQYTSSACAVTSLTDCDNPMNQVSAALCRTTPDLCAQLYGVYSFMHGWPGSLESAACGSENGRWCTVGTSYEDRYALCAKAVTSTHGFAVLRTKTLTFHGYKFLAIEARLSEDGQSHSETGAVIISICVRITI</sequence>
<reference evidence="3" key="1">
    <citation type="submission" date="2025-08" db="UniProtKB">
        <authorList>
            <consortium name="RefSeq"/>
        </authorList>
    </citation>
    <scope>IDENTIFICATION</scope>
    <source>
        <tissue evidence="3">Gonad</tissue>
    </source>
</reference>
<dbReference type="RefSeq" id="XP_019619613.1">
    <property type="nucleotide sequence ID" value="XM_019764054.1"/>
</dbReference>
<proteinExistence type="predicted"/>
<dbReference type="GeneID" id="109466336"/>